<dbReference type="AlphaFoldDB" id="A0A7Z0MNK0"/>
<dbReference type="EMBL" id="JACCHS010000059">
    <property type="protein sequence ID" value="NYT46931.1"/>
    <property type="molecule type" value="Genomic_DNA"/>
</dbReference>
<organism evidence="1 2">
    <name type="scientific">Candidatus Methanofishera endochildressiae</name>
    <dbReference type="NCBI Taxonomy" id="2738884"/>
    <lineage>
        <taxon>Bacteria</taxon>
        <taxon>Pseudomonadati</taxon>
        <taxon>Pseudomonadota</taxon>
        <taxon>Gammaproteobacteria</taxon>
        <taxon>Candidatus Methanofishera</taxon>
    </lineage>
</organism>
<evidence type="ECO:0000313" key="2">
    <source>
        <dbReference type="Proteomes" id="UP000537890"/>
    </source>
</evidence>
<reference evidence="1 2" key="1">
    <citation type="submission" date="2020-05" db="EMBL/GenBank/DDBJ databases">
        <title>Horizontal transmission and recombination maintain forever young bacterial symbiont genomes.</title>
        <authorList>
            <person name="Russell S.L."/>
            <person name="Pepper-Tunick E."/>
            <person name="Svedberg J."/>
            <person name="Byrne A."/>
            <person name="Ruelas Castillo J."/>
            <person name="Vollmers C."/>
            <person name="Beinart R.A."/>
            <person name="Corbett-Detig R."/>
        </authorList>
    </citation>
    <scope>NUCLEOTIDE SEQUENCE [LARGE SCALE GENOMIC DNA]</scope>
    <source>
        <strain evidence="1">4727-3</strain>
    </source>
</reference>
<name>A0A7Z0MNK0_9GAMM</name>
<protein>
    <submittedName>
        <fullName evidence="1">Uncharacterized protein</fullName>
    </submittedName>
</protein>
<gene>
    <name evidence="1" type="ORF">H0A75_04210</name>
</gene>
<comment type="caution">
    <text evidence="1">The sequence shown here is derived from an EMBL/GenBank/DDBJ whole genome shotgun (WGS) entry which is preliminary data.</text>
</comment>
<accession>A0A7Z0MNK0</accession>
<dbReference type="Proteomes" id="UP000537890">
    <property type="component" value="Unassembled WGS sequence"/>
</dbReference>
<evidence type="ECO:0000313" key="1">
    <source>
        <dbReference type="EMBL" id="NYT46931.1"/>
    </source>
</evidence>
<proteinExistence type="predicted"/>
<sequence length="63" mass="7109">MFLSLDRYLCWWTISPRGYHPPSSLCFYHWINTSAGGLLVLEGIIHLVVSVSITGSIPLLVDY</sequence>